<dbReference type="Pfam" id="PF01641">
    <property type="entry name" value="SelR"/>
    <property type="match status" value="1"/>
</dbReference>
<feature type="domain" description="MsrB" evidence="5">
    <location>
        <begin position="112"/>
        <end position="234"/>
    </location>
</feature>
<proteinExistence type="inferred from homology"/>
<comment type="similarity">
    <text evidence="1 3">Belongs to the MsrB Met sulfoxide reductase family.</text>
</comment>
<reference evidence="6 7" key="1">
    <citation type="journal article" date="2023" name="Commun. Biol.">
        <title>Reorganization of the ancestral sex-determining regions during the evolution of trioecy in Pleodorina starrii.</title>
        <authorList>
            <person name="Takahashi K."/>
            <person name="Suzuki S."/>
            <person name="Kawai-Toyooka H."/>
            <person name="Yamamoto K."/>
            <person name="Hamaji T."/>
            <person name="Ootsuki R."/>
            <person name="Yamaguchi H."/>
            <person name="Kawachi M."/>
            <person name="Higashiyama T."/>
            <person name="Nozaki H."/>
        </authorList>
    </citation>
    <scope>NUCLEOTIDE SEQUENCE [LARGE SCALE GENOMIC DNA]</scope>
    <source>
        <strain evidence="6 7">NIES-4479</strain>
    </source>
</reference>
<comment type="catalytic activity">
    <reaction evidence="3">
        <text>L-methionyl-[protein] + [thioredoxin]-disulfide + H2O = L-methionyl-(R)-S-oxide-[protein] + [thioredoxin]-dithiol</text>
        <dbReference type="Rhea" id="RHEA:24164"/>
        <dbReference type="Rhea" id="RHEA-COMP:10698"/>
        <dbReference type="Rhea" id="RHEA-COMP:10700"/>
        <dbReference type="Rhea" id="RHEA-COMP:12313"/>
        <dbReference type="Rhea" id="RHEA-COMP:12314"/>
        <dbReference type="ChEBI" id="CHEBI:15377"/>
        <dbReference type="ChEBI" id="CHEBI:16044"/>
        <dbReference type="ChEBI" id="CHEBI:29950"/>
        <dbReference type="ChEBI" id="CHEBI:45764"/>
        <dbReference type="ChEBI" id="CHEBI:50058"/>
        <dbReference type="EC" id="1.8.4.12"/>
    </reaction>
</comment>
<organism evidence="6 7">
    <name type="scientific">Pleodorina starrii</name>
    <dbReference type="NCBI Taxonomy" id="330485"/>
    <lineage>
        <taxon>Eukaryota</taxon>
        <taxon>Viridiplantae</taxon>
        <taxon>Chlorophyta</taxon>
        <taxon>core chlorophytes</taxon>
        <taxon>Chlorophyceae</taxon>
        <taxon>CS clade</taxon>
        <taxon>Chlamydomonadales</taxon>
        <taxon>Volvocaceae</taxon>
        <taxon>Pleodorina</taxon>
    </lineage>
</organism>
<comment type="cofactor">
    <cofactor evidence="3">
        <name>Zn(2+)</name>
        <dbReference type="ChEBI" id="CHEBI:29105"/>
    </cofactor>
    <text evidence="3">Binds 1 zinc ion per subunit.</text>
</comment>
<dbReference type="Proteomes" id="UP001165080">
    <property type="component" value="Unassembled WGS sequence"/>
</dbReference>
<protein>
    <recommendedName>
        <fullName evidence="3">Peptide-methionine (R)-S-oxide reductase</fullName>
        <ecNumber evidence="3">1.8.4.12</ecNumber>
    </recommendedName>
</protein>
<keyword evidence="2 3" id="KW-0560">Oxidoreductase</keyword>
<keyword evidence="4" id="KW-1133">Transmembrane helix</keyword>
<evidence type="ECO:0000256" key="4">
    <source>
        <dbReference type="SAM" id="Phobius"/>
    </source>
</evidence>
<dbReference type="GO" id="GO:0006979">
    <property type="term" value="P:response to oxidative stress"/>
    <property type="evidence" value="ECO:0007669"/>
    <property type="project" value="InterPro"/>
</dbReference>
<evidence type="ECO:0000259" key="5">
    <source>
        <dbReference type="PROSITE" id="PS51790"/>
    </source>
</evidence>
<gene>
    <name evidence="6" type="primary">PLEST008347</name>
    <name evidence="6" type="ORF">PLESTB_001504700</name>
</gene>
<dbReference type="OrthoDB" id="44061at2759"/>
<sequence length="246" mass="26554">MQQLSGARSSMRPLFGQRGAARAVHASAGASSDYRQSPLFRACATLTAFALLIMLALPLARRTLLGVGLATTLVSVPMGPASAEGSNPASASASSGVVIDVEHRRGEVRYSEAEWRQRLTPEQYQVLRREATERRWTSPFNYEKRPGVFNCAGCGAPLFNMSSKYESGTGWPSFFQPLPDAVTEVPDYSIVFMPRTEVRCRRCQGHLGHVFDDGPQPTGLRYCMNGAAMTFEASGEAAAAAEQAAA</sequence>
<comment type="caution">
    <text evidence="6">The sequence shown here is derived from an EMBL/GenBank/DDBJ whole genome shotgun (WGS) entry which is preliminary data.</text>
</comment>
<keyword evidence="3" id="KW-0479">Metal-binding</keyword>
<accession>A0A9W6BXD7</accession>
<evidence type="ECO:0000313" key="6">
    <source>
        <dbReference type="EMBL" id="GLC59600.1"/>
    </source>
</evidence>
<dbReference type="Gene3D" id="2.170.150.20">
    <property type="entry name" value="Peptide methionine sulfoxide reductase"/>
    <property type="match status" value="1"/>
</dbReference>
<keyword evidence="4" id="KW-0472">Membrane</keyword>
<dbReference type="SUPFAM" id="SSF51316">
    <property type="entry name" value="Mss4-like"/>
    <property type="match status" value="1"/>
</dbReference>
<feature type="transmembrane region" description="Helical" evidence="4">
    <location>
        <begin position="39"/>
        <end position="60"/>
    </location>
</feature>
<evidence type="ECO:0000313" key="7">
    <source>
        <dbReference type="Proteomes" id="UP001165080"/>
    </source>
</evidence>
<dbReference type="EC" id="1.8.4.12" evidence="3"/>
<keyword evidence="4" id="KW-0812">Transmembrane</keyword>
<dbReference type="GO" id="GO:0005737">
    <property type="term" value="C:cytoplasm"/>
    <property type="evidence" value="ECO:0007669"/>
    <property type="project" value="TreeGrafter"/>
</dbReference>
<dbReference type="NCBIfam" id="TIGR00357">
    <property type="entry name" value="peptide-methionine (R)-S-oxide reductase MsrB"/>
    <property type="match status" value="1"/>
</dbReference>
<dbReference type="EMBL" id="BRXU01000028">
    <property type="protein sequence ID" value="GLC59600.1"/>
    <property type="molecule type" value="Genomic_DNA"/>
</dbReference>
<evidence type="ECO:0000256" key="1">
    <source>
        <dbReference type="ARBA" id="ARBA00007174"/>
    </source>
</evidence>
<name>A0A9W6BXD7_9CHLO</name>
<dbReference type="GO" id="GO:0046872">
    <property type="term" value="F:metal ion binding"/>
    <property type="evidence" value="ECO:0007669"/>
    <property type="project" value="UniProtKB-KW"/>
</dbReference>
<dbReference type="PROSITE" id="PS51790">
    <property type="entry name" value="MSRB"/>
    <property type="match status" value="1"/>
</dbReference>
<keyword evidence="3" id="KW-0862">Zinc</keyword>
<comment type="function">
    <text evidence="3">Catalyzes the reduction of methionine sulfoxide (MetSO) to methionine in proteins. Plays a protective role against oxidative stress by restoring activity to proteins that have been inactivated by methionine oxidation. MSRB family specifically reduces the MetSO R-enantiomer.</text>
</comment>
<dbReference type="GO" id="GO:0033743">
    <property type="term" value="F:peptide-methionine (R)-S-oxide reductase activity"/>
    <property type="evidence" value="ECO:0007669"/>
    <property type="project" value="UniProtKB-EC"/>
</dbReference>
<evidence type="ECO:0000256" key="2">
    <source>
        <dbReference type="ARBA" id="ARBA00023002"/>
    </source>
</evidence>
<dbReference type="AlphaFoldDB" id="A0A9W6BXD7"/>
<dbReference type="GO" id="GO:0030091">
    <property type="term" value="P:protein repair"/>
    <property type="evidence" value="ECO:0007669"/>
    <property type="project" value="InterPro"/>
</dbReference>
<dbReference type="InterPro" id="IPR028427">
    <property type="entry name" value="Met_Sox_Rdtase_MsrB"/>
</dbReference>
<dbReference type="PANTHER" id="PTHR10173">
    <property type="entry name" value="METHIONINE SULFOXIDE REDUCTASE"/>
    <property type="match status" value="1"/>
</dbReference>
<dbReference type="PANTHER" id="PTHR10173:SF57">
    <property type="entry name" value="PEPTIDE-METHIONINE (R)-S-OXIDE REDUCTASE"/>
    <property type="match status" value="1"/>
</dbReference>
<evidence type="ECO:0000256" key="3">
    <source>
        <dbReference type="RuleBase" id="RU365044"/>
    </source>
</evidence>
<keyword evidence="7" id="KW-1185">Reference proteome</keyword>
<dbReference type="InterPro" id="IPR002579">
    <property type="entry name" value="Met_Sox_Rdtase_MsrB_dom"/>
</dbReference>
<dbReference type="InterPro" id="IPR011057">
    <property type="entry name" value="Mss4-like_sf"/>
</dbReference>